<evidence type="ECO:0000259" key="8">
    <source>
        <dbReference type="Pfam" id="PF20684"/>
    </source>
</evidence>
<keyword evidence="10" id="KW-1185">Reference proteome</keyword>
<feature type="compositionally biased region" description="Basic and acidic residues" evidence="6">
    <location>
        <begin position="322"/>
        <end position="341"/>
    </location>
</feature>
<dbReference type="InterPro" id="IPR052337">
    <property type="entry name" value="SAT4-like"/>
</dbReference>
<evidence type="ECO:0000256" key="5">
    <source>
        <dbReference type="ARBA" id="ARBA00038359"/>
    </source>
</evidence>
<dbReference type="PANTHER" id="PTHR33048">
    <property type="entry name" value="PTH11-LIKE INTEGRAL MEMBRANE PROTEIN (AFU_ORTHOLOGUE AFUA_5G11245)"/>
    <property type="match status" value="1"/>
</dbReference>
<dbReference type="GeneID" id="31015251"/>
<keyword evidence="4 7" id="KW-0472">Membrane</keyword>
<dbReference type="Proteomes" id="UP000183809">
    <property type="component" value="Unassembled WGS sequence"/>
</dbReference>
<comment type="similarity">
    <text evidence="5">Belongs to the SAT4 family.</text>
</comment>
<feature type="transmembrane region" description="Helical" evidence="7">
    <location>
        <begin position="126"/>
        <end position="146"/>
    </location>
</feature>
<feature type="transmembrane region" description="Helical" evidence="7">
    <location>
        <begin position="6"/>
        <end position="30"/>
    </location>
</feature>
<dbReference type="Pfam" id="PF20684">
    <property type="entry name" value="Fung_rhodopsin"/>
    <property type="match status" value="1"/>
</dbReference>
<feature type="transmembrane region" description="Helical" evidence="7">
    <location>
        <begin position="198"/>
        <end position="218"/>
    </location>
</feature>
<feature type="region of interest" description="Disordered" evidence="6">
    <location>
        <begin position="312"/>
        <end position="341"/>
    </location>
</feature>
<keyword evidence="2 7" id="KW-0812">Transmembrane</keyword>
<name>A0A1J9RIZ6_9PEZI</name>
<proteinExistence type="inferred from homology"/>
<dbReference type="EMBL" id="MNUE01000037">
    <property type="protein sequence ID" value="OJD32531.1"/>
    <property type="molecule type" value="Genomic_DNA"/>
</dbReference>
<evidence type="ECO:0000256" key="1">
    <source>
        <dbReference type="ARBA" id="ARBA00004141"/>
    </source>
</evidence>
<dbReference type="AlphaFoldDB" id="A0A1J9RIZ6"/>
<evidence type="ECO:0000313" key="9">
    <source>
        <dbReference type="EMBL" id="OJD32531.1"/>
    </source>
</evidence>
<feature type="transmembrane region" description="Helical" evidence="7">
    <location>
        <begin position="166"/>
        <end position="186"/>
    </location>
</feature>
<evidence type="ECO:0000256" key="6">
    <source>
        <dbReference type="SAM" id="MobiDB-lite"/>
    </source>
</evidence>
<gene>
    <name evidence="9" type="ORF">BKCO1_37000113</name>
</gene>
<evidence type="ECO:0000256" key="3">
    <source>
        <dbReference type="ARBA" id="ARBA00022989"/>
    </source>
</evidence>
<evidence type="ECO:0000313" key="10">
    <source>
        <dbReference type="Proteomes" id="UP000183809"/>
    </source>
</evidence>
<dbReference type="GO" id="GO:0016020">
    <property type="term" value="C:membrane"/>
    <property type="evidence" value="ECO:0007669"/>
    <property type="project" value="UniProtKB-SubCell"/>
</dbReference>
<dbReference type="STRING" id="236234.A0A1J9RIZ6"/>
<feature type="domain" description="Rhodopsin" evidence="8">
    <location>
        <begin position="26"/>
        <end position="263"/>
    </location>
</feature>
<dbReference type="RefSeq" id="XP_020128791.1">
    <property type="nucleotide sequence ID" value="XM_020274990.1"/>
</dbReference>
<evidence type="ECO:0000256" key="4">
    <source>
        <dbReference type="ARBA" id="ARBA00023136"/>
    </source>
</evidence>
<dbReference type="InterPro" id="IPR049326">
    <property type="entry name" value="Rhodopsin_dom_fungi"/>
</dbReference>
<comment type="caution">
    <text evidence="9">The sequence shown here is derived from an EMBL/GenBank/DDBJ whole genome shotgun (WGS) entry which is preliminary data.</text>
</comment>
<reference evidence="9 10" key="1">
    <citation type="submission" date="2016-10" db="EMBL/GenBank/DDBJ databases">
        <title>Proteomics and genomics reveal pathogen-plant mechanisms compatible with a hemibiotrophic lifestyle of Diplodia corticola.</title>
        <authorList>
            <person name="Fernandes I."/>
            <person name="De Jonge R."/>
            <person name="Van De Peer Y."/>
            <person name="Devreese B."/>
            <person name="Alves A."/>
            <person name="Esteves A.C."/>
        </authorList>
    </citation>
    <scope>NUCLEOTIDE SEQUENCE [LARGE SCALE GENOMIC DNA]</scope>
    <source>
        <strain evidence="9 10">CBS 112549</strain>
    </source>
</reference>
<feature type="transmembrane region" description="Helical" evidence="7">
    <location>
        <begin position="91"/>
        <end position="114"/>
    </location>
</feature>
<evidence type="ECO:0000256" key="2">
    <source>
        <dbReference type="ARBA" id="ARBA00022692"/>
    </source>
</evidence>
<keyword evidence="3 7" id="KW-1133">Transmembrane helix</keyword>
<feature type="transmembrane region" description="Helical" evidence="7">
    <location>
        <begin position="230"/>
        <end position="254"/>
    </location>
</feature>
<comment type="subcellular location">
    <subcellularLocation>
        <location evidence="1">Membrane</location>
        <topology evidence="1">Multi-pass membrane protein</topology>
    </subcellularLocation>
</comment>
<sequence>MLYDASKAIVTCVFTLVAPAFVSFTLRCGVRISRKAWGVDDTCMALAVPFFAWLSATCLSGAWHGIGATDDHLYGGTEQYSAALKARWRDWFMFMVAYCSSVLLVKLSIALTLLRIASGRRVYAWIIRATIALFTVVTVIVLIYAWDKSIPDGKCKDARILTAMSFALSATNILTDWTCALLPIPLLWNLEMNRNSKIAAGCLLSFGVFASACAIIRLQYTVGLSATEDYLFHISSVMLWAYAEVGVGMTAANCSTLRPVFKRILKLGSSFGRSAGDDTTSLSSSDYGCCSKSRSRREGAIELDDSCDASPYRVKPAVNGGRDARTTDEDINREDNDNESAREILRESRQVNSTYKNRFYT</sequence>
<dbReference type="PANTHER" id="PTHR33048:SF31">
    <property type="entry name" value="INTEGRAL MEMBRANE PROTEIN"/>
    <property type="match status" value="1"/>
</dbReference>
<organism evidence="9 10">
    <name type="scientific">Diplodia corticola</name>
    <dbReference type="NCBI Taxonomy" id="236234"/>
    <lineage>
        <taxon>Eukaryota</taxon>
        <taxon>Fungi</taxon>
        <taxon>Dikarya</taxon>
        <taxon>Ascomycota</taxon>
        <taxon>Pezizomycotina</taxon>
        <taxon>Dothideomycetes</taxon>
        <taxon>Dothideomycetes incertae sedis</taxon>
        <taxon>Botryosphaeriales</taxon>
        <taxon>Botryosphaeriaceae</taxon>
        <taxon>Diplodia</taxon>
    </lineage>
</organism>
<evidence type="ECO:0000256" key="7">
    <source>
        <dbReference type="SAM" id="Phobius"/>
    </source>
</evidence>
<protein>
    <recommendedName>
        <fullName evidence="8">Rhodopsin domain-containing protein</fullName>
    </recommendedName>
</protein>
<accession>A0A1J9RIZ6</accession>
<dbReference type="OrthoDB" id="3934549at2759"/>
<feature type="transmembrane region" description="Helical" evidence="7">
    <location>
        <begin position="42"/>
        <end position="63"/>
    </location>
</feature>